<feature type="region of interest" description="Disordered" evidence="1">
    <location>
        <begin position="349"/>
        <end position="389"/>
    </location>
</feature>
<dbReference type="PANTHER" id="PTHR13384:SF19">
    <property type="entry name" value="G PATCH DOMAIN-CONTAINING PROTEIN 1"/>
    <property type="match status" value="1"/>
</dbReference>
<evidence type="ECO:0000259" key="2">
    <source>
        <dbReference type="PROSITE" id="PS50128"/>
    </source>
</evidence>
<sequence length="936" mass="99722">MSSDDEDESFVTYGTPLQEEEESRAGQRRKDVKDPALTKQLPLHQQEVTDAEGRRRFHGAFTGGYSAGYYNTVGSLEGWNPSAYNSSREERTKQRGQRVEDFMDDDELAEAGISAVQPTAEYDTFGSTAAEKARRQAQAEASVRANGQLSFLPDDIIAPVADSMGIRLLQAMGWRQGKGVGPSRAASGSSSSSRRWGPEAGIGAENTPIYALPPKTDTHGLGFDPFKGAEDFRQAKRQKTGSSQPVDGAGKKTRGIAFGTGALEDTDTFGYMDDYTSNDRHNLAAFSYEIAFDEDEHDTLPSRGPGLDPQHMLPGKAAPLSLQSSEQARQKDMIPGFFRAKEVVTLRQFPPPDVPADYQPSHRPSKQPSAGAVPSEAPAREVPPPEDGDLRKMIEAMAPFVARNGAAFEALAVRRNARDSRFGFLKGGPGAEYYRWRVQVARREAQATQAALRQRRARLSATDRGALLGEAQLAAGAPSTAPQVAGRPDVSGIAATDKQRLQDTLAHTFMQGTDQDMGFSSRPQGLAIAKPSAESGVPPSSEAAKPALAAPSSAAAAFLTSIGGRFSSGGTIQPELEGMQKAPEALEPPAQAGPFKRPVRTSQEWRPEPLLCKRFNVPDPFKGKAAPAKAATQFKSDTLALPDTAAAAAAGYLPGPPPLEAPLQLPGPPPIPQSSEAGVPAPAMDSKAMADSFLEALENGSSQAAPQDAPETGLPPAPQLPLPPGLDSASAVPYQQKPIDLFKAIFEASDSEDEADEEEADASREGEQQADDKPKAQAASLQPDTLRDATEAAAALLPAGNKQEPSAAAPHAGMNGREERSLPPQGQPEHPIPKSVSEASDAPAADGSSAGPEAKAASITDQQKLAIAKALKEHKRSKKHKKEKQRKRSDKDDSRKELGKVVKSSKSSHKHKSKKTKRKTKAASEDDDEDDSMESD</sequence>
<feature type="compositionally biased region" description="Pro residues" evidence="1">
    <location>
        <begin position="654"/>
        <end position="672"/>
    </location>
</feature>
<evidence type="ECO:0000313" key="4">
    <source>
        <dbReference type="EMBL" id="CAK0782800.1"/>
    </source>
</evidence>
<dbReference type="GO" id="GO:0005634">
    <property type="term" value="C:nucleus"/>
    <property type="evidence" value="ECO:0007669"/>
    <property type="project" value="TreeGrafter"/>
</dbReference>
<dbReference type="GO" id="GO:0003723">
    <property type="term" value="F:RNA binding"/>
    <property type="evidence" value="ECO:0007669"/>
    <property type="project" value="InterPro"/>
</dbReference>
<feature type="compositionally biased region" description="Low complexity" evidence="1">
    <location>
        <begin position="183"/>
        <end position="195"/>
    </location>
</feature>
<dbReference type="SUPFAM" id="SSF109905">
    <property type="entry name" value="Surp module (SWAP domain)"/>
    <property type="match status" value="1"/>
</dbReference>
<dbReference type="PANTHER" id="PTHR13384">
    <property type="entry name" value="G PATCH DOMAIN-CONTAINING PROTEIN 1"/>
    <property type="match status" value="1"/>
</dbReference>
<protein>
    <recommendedName>
        <fullName evidence="6">G-patch domain-containing protein</fullName>
    </recommendedName>
</protein>
<dbReference type="InterPro" id="IPR000467">
    <property type="entry name" value="G_patch_dom"/>
</dbReference>
<feature type="compositionally biased region" description="Acidic residues" evidence="1">
    <location>
        <begin position="749"/>
        <end position="760"/>
    </location>
</feature>
<feature type="domain" description="G-patch" evidence="3">
    <location>
        <begin position="161"/>
        <end position="207"/>
    </location>
</feature>
<reference evidence="4 5" key="1">
    <citation type="submission" date="2023-10" db="EMBL/GenBank/DDBJ databases">
        <authorList>
            <person name="Maclean D."/>
            <person name="Macfadyen A."/>
        </authorList>
    </citation>
    <scope>NUCLEOTIDE SEQUENCE [LARGE SCALE GENOMIC DNA]</scope>
</reference>
<dbReference type="Proteomes" id="UP001314263">
    <property type="component" value="Unassembled WGS sequence"/>
</dbReference>
<feature type="compositionally biased region" description="Basic residues" evidence="1">
    <location>
        <begin position="906"/>
        <end position="921"/>
    </location>
</feature>
<feature type="region of interest" description="Disordered" evidence="1">
    <location>
        <begin position="1"/>
        <end position="51"/>
    </location>
</feature>
<dbReference type="PROSITE" id="PS50128">
    <property type="entry name" value="SURP"/>
    <property type="match status" value="1"/>
</dbReference>
<proteinExistence type="predicted"/>
<evidence type="ECO:0008006" key="6">
    <source>
        <dbReference type="Google" id="ProtNLM"/>
    </source>
</evidence>
<dbReference type="PROSITE" id="PS50174">
    <property type="entry name" value="G_PATCH"/>
    <property type="match status" value="1"/>
</dbReference>
<evidence type="ECO:0000256" key="1">
    <source>
        <dbReference type="SAM" id="MobiDB-lite"/>
    </source>
</evidence>
<dbReference type="Pfam" id="PF01585">
    <property type="entry name" value="G-patch"/>
    <property type="match status" value="1"/>
</dbReference>
<dbReference type="InterPro" id="IPR000061">
    <property type="entry name" value="Surp"/>
</dbReference>
<feature type="compositionally biased region" description="Acidic residues" evidence="1">
    <location>
        <begin position="925"/>
        <end position="936"/>
    </location>
</feature>
<keyword evidence="5" id="KW-1185">Reference proteome</keyword>
<feature type="region of interest" description="Disordered" evidence="1">
    <location>
        <begin position="651"/>
        <end position="936"/>
    </location>
</feature>
<dbReference type="GO" id="GO:0006397">
    <property type="term" value="P:mRNA processing"/>
    <property type="evidence" value="ECO:0007669"/>
    <property type="project" value="InterPro"/>
</dbReference>
<feature type="compositionally biased region" description="Basic and acidic residues" evidence="1">
    <location>
        <begin position="761"/>
        <end position="775"/>
    </location>
</feature>
<feature type="compositionally biased region" description="Low complexity" evidence="1">
    <location>
        <begin position="837"/>
        <end position="854"/>
    </location>
</feature>
<dbReference type="AlphaFoldDB" id="A0AAV1I8E7"/>
<feature type="compositionally biased region" description="Pro residues" evidence="1">
    <location>
        <begin position="713"/>
        <end position="724"/>
    </location>
</feature>
<feature type="compositionally biased region" description="Basic and acidic residues" evidence="1">
    <location>
        <begin position="889"/>
        <end position="900"/>
    </location>
</feature>
<name>A0AAV1I8E7_9CHLO</name>
<organism evidence="4 5">
    <name type="scientific">Coccomyxa viridis</name>
    <dbReference type="NCBI Taxonomy" id="1274662"/>
    <lineage>
        <taxon>Eukaryota</taxon>
        <taxon>Viridiplantae</taxon>
        <taxon>Chlorophyta</taxon>
        <taxon>core chlorophytes</taxon>
        <taxon>Trebouxiophyceae</taxon>
        <taxon>Trebouxiophyceae incertae sedis</taxon>
        <taxon>Coccomyxaceae</taxon>
        <taxon>Coccomyxa</taxon>
    </lineage>
</organism>
<dbReference type="EMBL" id="CAUYUE010000007">
    <property type="protein sequence ID" value="CAK0782800.1"/>
    <property type="molecule type" value="Genomic_DNA"/>
</dbReference>
<dbReference type="Gene3D" id="1.10.10.790">
    <property type="entry name" value="Surp module"/>
    <property type="match status" value="1"/>
</dbReference>
<comment type="caution">
    <text evidence="4">The sequence shown here is derived from an EMBL/GenBank/DDBJ whole genome shotgun (WGS) entry which is preliminary data.</text>
</comment>
<gene>
    <name evidence="4" type="ORF">CVIRNUC_005995</name>
</gene>
<feature type="compositionally biased region" description="Basic residues" evidence="1">
    <location>
        <begin position="872"/>
        <end position="888"/>
    </location>
</feature>
<accession>A0AAV1I8E7</accession>
<dbReference type="Pfam" id="PF07713">
    <property type="entry name" value="DUF1604"/>
    <property type="match status" value="1"/>
</dbReference>
<dbReference type="Pfam" id="PF01805">
    <property type="entry name" value="Surp"/>
    <property type="match status" value="1"/>
</dbReference>
<feature type="region of interest" description="Disordered" evidence="1">
    <location>
        <begin position="177"/>
        <end position="204"/>
    </location>
</feature>
<evidence type="ECO:0000259" key="3">
    <source>
        <dbReference type="PROSITE" id="PS50174"/>
    </source>
</evidence>
<dbReference type="SMART" id="SM00648">
    <property type="entry name" value="SWAP"/>
    <property type="match status" value="1"/>
</dbReference>
<feature type="domain" description="SURP motif" evidence="2">
    <location>
        <begin position="393"/>
        <end position="437"/>
    </location>
</feature>
<feature type="compositionally biased region" description="Basic and acidic residues" evidence="1">
    <location>
        <begin position="23"/>
        <end position="36"/>
    </location>
</feature>
<dbReference type="InterPro" id="IPR011666">
    <property type="entry name" value="DUF1604"/>
</dbReference>
<evidence type="ECO:0000313" key="5">
    <source>
        <dbReference type="Proteomes" id="UP001314263"/>
    </source>
</evidence>
<dbReference type="InterPro" id="IPR035967">
    <property type="entry name" value="SWAP/Surp_sf"/>
</dbReference>